<accession>D1NVF2</accession>
<evidence type="ECO:0000313" key="1">
    <source>
        <dbReference type="EMBL" id="EFA22802.1"/>
    </source>
</evidence>
<dbReference type="STRING" id="561180.BIFGAL_03836"/>
<name>D1NVF2_9BIFI</name>
<proteinExistence type="predicted"/>
<evidence type="ECO:0000313" key="2">
    <source>
        <dbReference type="Proteomes" id="UP000003656"/>
    </source>
</evidence>
<comment type="caution">
    <text evidence="1">The sequence shown here is derived from an EMBL/GenBank/DDBJ whole genome shotgun (WGS) entry which is preliminary data.</text>
</comment>
<gene>
    <name evidence="1" type="ORF">BIFGAL_03836</name>
</gene>
<dbReference type="Proteomes" id="UP000003656">
    <property type="component" value="Unassembled WGS sequence"/>
</dbReference>
<organism evidence="1 2">
    <name type="scientific">Bifidobacterium gallicum DSM 20093 = LMG 11596</name>
    <dbReference type="NCBI Taxonomy" id="561180"/>
    <lineage>
        <taxon>Bacteria</taxon>
        <taxon>Bacillati</taxon>
        <taxon>Actinomycetota</taxon>
        <taxon>Actinomycetes</taxon>
        <taxon>Bifidobacteriales</taxon>
        <taxon>Bifidobacteriaceae</taxon>
        <taxon>Bifidobacterium</taxon>
    </lineage>
</organism>
<sequence length="90" mass="8710">MTTSGKSVRSGCVSKMTGDVAVAGMVRVGKSGVDRDARDAGAGEVGAVAGAEAEAGAGAEASPVEEVVSVGVVCCMPSTVANKMCAGFRS</sequence>
<protein>
    <submittedName>
        <fullName evidence="1">Uncharacterized protein</fullName>
    </submittedName>
</protein>
<reference evidence="1 2" key="1">
    <citation type="submission" date="2009-11" db="EMBL/GenBank/DDBJ databases">
        <authorList>
            <person name="Weinstock G."/>
            <person name="Sodergren E."/>
            <person name="Clifton S."/>
            <person name="Fulton L."/>
            <person name="Fulton B."/>
            <person name="Courtney L."/>
            <person name="Fronick C."/>
            <person name="Harrison M."/>
            <person name="Strong C."/>
            <person name="Farmer C."/>
            <person name="Delahaunty K."/>
            <person name="Markovic C."/>
            <person name="Hall O."/>
            <person name="Minx P."/>
            <person name="Tomlinson C."/>
            <person name="Mitreva M."/>
            <person name="Nelson J."/>
            <person name="Hou S."/>
            <person name="Wollam A."/>
            <person name="Pepin K.H."/>
            <person name="Johnson M."/>
            <person name="Bhonagiri V."/>
            <person name="Nash W.E."/>
            <person name="Warren W."/>
            <person name="Chinwalla A."/>
            <person name="Mardis E.R."/>
            <person name="Wilson R.K."/>
        </authorList>
    </citation>
    <scope>NUCLEOTIDE SEQUENCE [LARGE SCALE GENOMIC DNA]</scope>
    <source>
        <strain evidence="1 2">DSM 20093</strain>
    </source>
</reference>
<dbReference type="AlphaFoldDB" id="D1NVF2"/>
<dbReference type="EMBL" id="ABXB03000003">
    <property type="protein sequence ID" value="EFA22802.1"/>
    <property type="molecule type" value="Genomic_DNA"/>
</dbReference>